<feature type="transmembrane region" description="Helical" evidence="1">
    <location>
        <begin position="299"/>
        <end position="321"/>
    </location>
</feature>
<accession>A0A0E2E7K1</accession>
<comment type="caution">
    <text evidence="2">The sequence shown here is derived from an EMBL/GenBank/DDBJ whole genome shotgun (WGS) entry which is preliminary data.</text>
</comment>
<dbReference type="PATRIC" id="fig|999432.5.peg.182"/>
<feature type="transmembrane region" description="Helical" evidence="1">
    <location>
        <begin position="462"/>
        <end position="483"/>
    </location>
</feature>
<dbReference type="AlphaFoldDB" id="A0A0E2E7K1"/>
<gene>
    <name evidence="2" type="ORF">HMPREF9726_00176</name>
</gene>
<name>A0A0E2E7K1_TREDN</name>
<feature type="transmembrane region" description="Helical" evidence="1">
    <location>
        <begin position="141"/>
        <end position="159"/>
    </location>
</feature>
<protein>
    <submittedName>
        <fullName evidence="2">Uncharacterized protein</fullName>
    </submittedName>
</protein>
<dbReference type="HOGENOM" id="CLU_562496_0_0_12"/>
<dbReference type="EMBL" id="AGDV01000001">
    <property type="protein sequence ID" value="EMB35984.1"/>
    <property type="molecule type" value="Genomic_DNA"/>
</dbReference>
<keyword evidence="1" id="KW-1133">Transmembrane helix</keyword>
<evidence type="ECO:0000256" key="1">
    <source>
        <dbReference type="SAM" id="Phobius"/>
    </source>
</evidence>
<feature type="transmembrane region" description="Helical" evidence="1">
    <location>
        <begin position="7"/>
        <end position="29"/>
    </location>
</feature>
<feature type="transmembrane region" description="Helical" evidence="1">
    <location>
        <begin position="190"/>
        <end position="209"/>
    </location>
</feature>
<dbReference type="Proteomes" id="UP000011705">
    <property type="component" value="Chromosome"/>
</dbReference>
<feature type="transmembrane region" description="Helical" evidence="1">
    <location>
        <begin position="221"/>
        <end position="237"/>
    </location>
</feature>
<keyword evidence="1" id="KW-0472">Membrane</keyword>
<feature type="transmembrane region" description="Helical" evidence="1">
    <location>
        <begin position="243"/>
        <end position="260"/>
    </location>
</feature>
<organism evidence="2">
    <name type="scientific">Treponema denticola H-22</name>
    <dbReference type="NCBI Taxonomy" id="999432"/>
    <lineage>
        <taxon>Bacteria</taxon>
        <taxon>Pseudomonadati</taxon>
        <taxon>Spirochaetota</taxon>
        <taxon>Spirochaetia</taxon>
        <taxon>Spirochaetales</taxon>
        <taxon>Treponemataceae</taxon>
        <taxon>Treponema</taxon>
    </lineage>
</organism>
<evidence type="ECO:0000313" key="2">
    <source>
        <dbReference type="EMBL" id="EMB35984.1"/>
    </source>
</evidence>
<dbReference type="RefSeq" id="WP_002682715.1">
    <property type="nucleotide sequence ID" value="NZ_CM001795.1"/>
</dbReference>
<sequence length="485" mass="55957">MNQPKKYIFCFDIIAGFLLIFSFFLLIFVPMSSMSTLWKDYRVLFLPMEVDEPAILQAAEEHGITGIISSQTIENRFSDLEEQGYTGYPFTDKERYTQWFVNDQENIRYMYIPSDKHITKDFFRFLKKNTGYFFIENDTSFSAFQFFIALIFFAVSFFYTSRKKNYFSAAFPFVIYAAFQRGILALSSSILIMYTLAFWMEAIGSSLKFTREQLVSRIKKNPLLVFFPFVALIIAKFNSNISLVLFVFAISASASFTYIIERFSFFAEEKMDTQKIHKTIRAYVMNPQSIAKFWHTRHLFVVSSCALFSIAFSALFLYFSFNKTIKAYQNTLYLPMPEASVGIPGFSKKAFDELKKIRTGDDLPDLGNLISDTWNAKVIPFTRLGLSPQENDRVSFNDFSVDENGVVTEQDGLVFNFDDEFIKSVISFRTSPSIEDLLYSQGRFITASYAPKKFPLNRYNSAALLVALVSAIMPLMIILLRVLEK</sequence>
<proteinExistence type="predicted"/>
<reference evidence="2" key="1">
    <citation type="submission" date="2012-01" db="EMBL/GenBank/DDBJ databases">
        <title>The Genome Sequence of Treponema denticola H-22.</title>
        <authorList>
            <consortium name="The Broad Institute Genome Sequencing Platform"/>
            <person name="Earl A."/>
            <person name="Ward D."/>
            <person name="Feldgarden M."/>
            <person name="Gevers D."/>
            <person name="Blanton J.M."/>
            <person name="Fenno C.J."/>
            <person name="Baranova O.V."/>
            <person name="Mathney J."/>
            <person name="Dewhirst F.E."/>
            <person name="Izard J."/>
            <person name="Young S.K."/>
            <person name="Zeng Q."/>
            <person name="Gargeya S."/>
            <person name="Fitzgerald M."/>
            <person name="Haas B."/>
            <person name="Abouelleil A."/>
            <person name="Alvarado L."/>
            <person name="Arachchi H.M."/>
            <person name="Berlin A."/>
            <person name="Chapman S.B."/>
            <person name="Gearin G."/>
            <person name="Goldberg J."/>
            <person name="Griggs A."/>
            <person name="Gujja S."/>
            <person name="Hansen M."/>
            <person name="Heiman D."/>
            <person name="Howarth C."/>
            <person name="Larimer J."/>
            <person name="Lui A."/>
            <person name="MacDonald P.J.P."/>
            <person name="McCowen C."/>
            <person name="Montmayeur A."/>
            <person name="Murphy C."/>
            <person name="Neiman D."/>
            <person name="Pearson M."/>
            <person name="Priest M."/>
            <person name="Roberts A."/>
            <person name="Saif S."/>
            <person name="Shea T."/>
            <person name="Sisk P."/>
            <person name="Stolte C."/>
            <person name="Sykes S."/>
            <person name="Wortman J."/>
            <person name="Nusbaum C."/>
            <person name="Birren B."/>
        </authorList>
    </citation>
    <scope>NUCLEOTIDE SEQUENCE [LARGE SCALE GENOMIC DNA]</scope>
    <source>
        <strain evidence="2">H-22</strain>
    </source>
</reference>
<keyword evidence="1" id="KW-0812">Transmembrane</keyword>